<dbReference type="InterPro" id="IPR019734">
    <property type="entry name" value="TPR_rpt"/>
</dbReference>
<dbReference type="InterPro" id="IPR011990">
    <property type="entry name" value="TPR-like_helical_dom_sf"/>
</dbReference>
<comment type="caution">
    <text evidence="2">The sequence shown here is derived from an EMBL/GenBank/DDBJ whole genome shotgun (WGS) entry which is preliminary data.</text>
</comment>
<dbReference type="GO" id="GO:0003677">
    <property type="term" value="F:DNA binding"/>
    <property type="evidence" value="ECO:0007669"/>
    <property type="project" value="InterPro"/>
</dbReference>
<name>A0A2S5GBG4_9BACL</name>
<evidence type="ECO:0000313" key="2">
    <source>
        <dbReference type="EMBL" id="PPA70298.1"/>
    </source>
</evidence>
<keyword evidence="3" id="KW-1185">Reference proteome</keyword>
<feature type="domain" description="HTH cro/C1-type" evidence="1">
    <location>
        <begin position="7"/>
        <end position="60"/>
    </location>
</feature>
<dbReference type="SUPFAM" id="SSF47413">
    <property type="entry name" value="lambda repressor-like DNA-binding domains"/>
    <property type="match status" value="1"/>
</dbReference>
<dbReference type="OrthoDB" id="252257at2"/>
<dbReference type="InterPro" id="IPR001387">
    <property type="entry name" value="Cro/C1-type_HTH"/>
</dbReference>
<dbReference type="SUPFAM" id="SSF48452">
    <property type="entry name" value="TPR-like"/>
    <property type="match status" value="1"/>
</dbReference>
<evidence type="ECO:0000313" key="3">
    <source>
        <dbReference type="Proteomes" id="UP000239047"/>
    </source>
</evidence>
<dbReference type="PROSITE" id="PS50943">
    <property type="entry name" value="HTH_CROC1"/>
    <property type="match status" value="1"/>
</dbReference>
<dbReference type="Gene3D" id="1.10.260.40">
    <property type="entry name" value="lambda repressor-like DNA-binding domains"/>
    <property type="match status" value="1"/>
</dbReference>
<dbReference type="Pfam" id="PF13181">
    <property type="entry name" value="TPR_8"/>
    <property type="match status" value="1"/>
</dbReference>
<reference evidence="2 3" key="1">
    <citation type="submission" date="2018-02" db="EMBL/GenBank/DDBJ databases">
        <title>Jeotgalibacillus proteolyticum sp. nov. a protease producing bacterium isolated from ocean sediments of Laizhou Bay.</title>
        <authorList>
            <person name="Li Y."/>
        </authorList>
    </citation>
    <scope>NUCLEOTIDE SEQUENCE [LARGE SCALE GENOMIC DNA]</scope>
    <source>
        <strain evidence="2 3">22-7</strain>
    </source>
</reference>
<dbReference type="Proteomes" id="UP000239047">
    <property type="component" value="Unassembled WGS sequence"/>
</dbReference>
<organism evidence="2 3">
    <name type="scientific">Jeotgalibacillus proteolyticus</name>
    <dbReference type="NCBI Taxonomy" id="2082395"/>
    <lineage>
        <taxon>Bacteria</taxon>
        <taxon>Bacillati</taxon>
        <taxon>Bacillota</taxon>
        <taxon>Bacilli</taxon>
        <taxon>Bacillales</taxon>
        <taxon>Caryophanaceae</taxon>
        <taxon>Jeotgalibacillus</taxon>
    </lineage>
</organism>
<dbReference type="SMART" id="SM00530">
    <property type="entry name" value="HTH_XRE"/>
    <property type="match status" value="1"/>
</dbReference>
<dbReference type="InterPro" id="IPR010982">
    <property type="entry name" value="Lambda_DNA-bd_dom_sf"/>
</dbReference>
<dbReference type="Pfam" id="PF01381">
    <property type="entry name" value="HTH_3"/>
    <property type="match status" value="1"/>
</dbReference>
<gene>
    <name evidence="2" type="ORF">C4B60_12015</name>
</gene>
<dbReference type="RefSeq" id="WP_104058248.1">
    <property type="nucleotide sequence ID" value="NZ_PREZ01000004.1"/>
</dbReference>
<dbReference type="SMART" id="SM00028">
    <property type="entry name" value="TPR"/>
    <property type="match status" value="2"/>
</dbReference>
<evidence type="ECO:0000259" key="1">
    <source>
        <dbReference type="PROSITE" id="PS50943"/>
    </source>
</evidence>
<dbReference type="Gene3D" id="1.25.40.10">
    <property type="entry name" value="Tetratricopeptide repeat domain"/>
    <property type="match status" value="1"/>
</dbReference>
<dbReference type="AlphaFoldDB" id="A0A2S5GBG4"/>
<dbReference type="CDD" id="cd00093">
    <property type="entry name" value="HTH_XRE"/>
    <property type="match status" value="1"/>
</dbReference>
<dbReference type="EMBL" id="PREZ01000004">
    <property type="protein sequence ID" value="PPA70298.1"/>
    <property type="molecule type" value="Genomic_DNA"/>
</dbReference>
<accession>A0A2S5GBG4</accession>
<protein>
    <recommendedName>
        <fullName evidence="1">HTH cro/C1-type domain-containing protein</fullName>
    </recommendedName>
</protein>
<sequence>MNVGSIIKYYRTKKGITQTELAEGICSTSHLSKIETNMYTANEETLNMLLERLGLRLEDEKHRMNEIQEILLEFIQAIFATDEEQADIIYQEIVDNKDYIETSDFVNLYHLYLFRYYWWKEMLEEEKAIFSILQRIKTTFTPIEENIYTFFKATKMLIEGDREGAIQYNKQFLENPLPLGRFWTAEAYYQISLAYSQNNQPEAAVIYGKKAFEIYEKECNWRRLIHTQMILGINYMRLRLFSEAQSVYKLMMRNARLFYRDSIYPHILVNYARCFLLSKDYHKAKKLIEEALVILPDDSEEYLTALLGWLEIGLELNLTTKLWEERLEELHNLSLKHEYKYYYYYSVFYKKSQFSQVEATKYAIKWFYPFLLKNGHHDEAKTIITRIIDHYDNKGDLSKVGYYYKQWRILEEKERFYNEKGL</sequence>
<proteinExistence type="predicted"/>